<dbReference type="OrthoDB" id="76567at2759"/>
<proteinExistence type="predicted"/>
<dbReference type="AlphaFoldDB" id="A0A9W9H5H9"/>
<comment type="caution">
    <text evidence="1">The sequence shown here is derived from an EMBL/GenBank/DDBJ whole genome shotgun (WGS) entry which is preliminary data.</text>
</comment>
<protein>
    <submittedName>
        <fullName evidence="1">Uncharacterized protein</fullName>
    </submittedName>
</protein>
<accession>A0A9W9H5H9</accession>
<dbReference type="Proteomes" id="UP001149079">
    <property type="component" value="Unassembled WGS sequence"/>
</dbReference>
<dbReference type="RefSeq" id="XP_056523701.1">
    <property type="nucleotide sequence ID" value="XM_056664644.1"/>
</dbReference>
<reference evidence="1" key="1">
    <citation type="submission" date="2022-11" db="EMBL/GenBank/DDBJ databases">
        <authorList>
            <person name="Petersen C."/>
        </authorList>
    </citation>
    <scope>NUCLEOTIDE SEQUENCE</scope>
    <source>
        <strain evidence="1">IBT 22155</strain>
    </source>
</reference>
<keyword evidence="2" id="KW-1185">Reference proteome</keyword>
<gene>
    <name evidence="1" type="ORF">N7515_003900</name>
</gene>
<dbReference type="EMBL" id="JAPQKL010000003">
    <property type="protein sequence ID" value="KAJ5139052.1"/>
    <property type="molecule type" value="Genomic_DNA"/>
</dbReference>
<name>A0A9W9H5H9_9EURO</name>
<reference evidence="1" key="2">
    <citation type="journal article" date="2023" name="IMA Fungus">
        <title>Comparative genomic study of the Penicillium genus elucidates a diverse pangenome and 15 lateral gene transfer events.</title>
        <authorList>
            <person name="Petersen C."/>
            <person name="Sorensen T."/>
            <person name="Nielsen M.R."/>
            <person name="Sondergaard T.E."/>
            <person name="Sorensen J.L."/>
            <person name="Fitzpatrick D.A."/>
            <person name="Frisvad J.C."/>
            <person name="Nielsen K.L."/>
        </authorList>
    </citation>
    <scope>NUCLEOTIDE SEQUENCE</scope>
    <source>
        <strain evidence="1">IBT 22155</strain>
    </source>
</reference>
<organism evidence="1 2">
    <name type="scientific">Penicillium bovifimosum</name>
    <dbReference type="NCBI Taxonomy" id="126998"/>
    <lineage>
        <taxon>Eukaryota</taxon>
        <taxon>Fungi</taxon>
        <taxon>Dikarya</taxon>
        <taxon>Ascomycota</taxon>
        <taxon>Pezizomycotina</taxon>
        <taxon>Eurotiomycetes</taxon>
        <taxon>Eurotiomycetidae</taxon>
        <taxon>Eurotiales</taxon>
        <taxon>Aspergillaceae</taxon>
        <taxon>Penicillium</taxon>
    </lineage>
</organism>
<evidence type="ECO:0000313" key="1">
    <source>
        <dbReference type="EMBL" id="KAJ5139052.1"/>
    </source>
</evidence>
<dbReference type="GeneID" id="81403814"/>
<evidence type="ECO:0000313" key="2">
    <source>
        <dbReference type="Proteomes" id="UP001149079"/>
    </source>
</evidence>
<sequence>MNGSKRVRYGDVEGFLDDLPPSTNRYTYEGKEKFEEIARLEYHRLEHSLRNPQSEPLDNSDISEYFVIIIDPASFRRDFSLKLNVGVRQFYNSTLQVLILRMTLPEHSEVAGIFHDAVMEALRPMGLNKAAIHRYGGASINVGGGNTKQPDWGWGPRRRPRGVANRPSVVLEASLSGPEAKLRNDAMMWVDPTRGEASMAITIKVNRQKPMITIQTWEWDSDSQRPHVTQSCVIEKTGDNITVSKHALTIPFNLLLGRPPSIPRETDIRLQKQDLVEIGTGVWDMQGL</sequence>